<evidence type="ECO:0000256" key="2">
    <source>
        <dbReference type="PROSITE-ProRule" id="PRU00504"/>
    </source>
</evidence>
<evidence type="ECO:0008006" key="5">
    <source>
        <dbReference type="Google" id="ProtNLM"/>
    </source>
</evidence>
<dbReference type="PANTHER" id="PTHR13833:SF71">
    <property type="entry name" value="NHL DOMAIN-CONTAINING PROTEIN"/>
    <property type="match status" value="1"/>
</dbReference>
<evidence type="ECO:0000313" key="4">
    <source>
        <dbReference type="Proteomes" id="UP001348817"/>
    </source>
</evidence>
<dbReference type="SMART" id="SM00135">
    <property type="entry name" value="LY"/>
    <property type="match status" value="2"/>
</dbReference>
<reference evidence="3 4" key="1">
    <citation type="submission" date="2021-12" db="EMBL/GenBank/DDBJ databases">
        <title>Genome sequencing of bacteria with rrn-lacking chromosome and rrn-plasmid.</title>
        <authorList>
            <person name="Anda M."/>
            <person name="Iwasaki W."/>
        </authorList>
    </citation>
    <scope>NUCLEOTIDE SEQUENCE [LARGE SCALE GENOMIC DNA]</scope>
    <source>
        <strain evidence="3 4">DSM 100852</strain>
        <plasmid evidence="3 4">pFA4</plasmid>
    </source>
</reference>
<dbReference type="GO" id="GO:0030246">
    <property type="term" value="F:carbohydrate binding"/>
    <property type="evidence" value="ECO:0007669"/>
    <property type="project" value="InterPro"/>
</dbReference>
<accession>A0AAU9DCU2</accession>
<dbReference type="RefSeq" id="WP_338395643.1">
    <property type="nucleotide sequence ID" value="NZ_AP025318.1"/>
</dbReference>
<dbReference type="Gene3D" id="2.60.40.680">
    <property type="match status" value="1"/>
</dbReference>
<keyword evidence="1" id="KW-0677">Repeat</keyword>
<gene>
    <name evidence="3" type="ORF">FUAX_47210</name>
</gene>
<dbReference type="InterPro" id="IPR001258">
    <property type="entry name" value="NHL_repeat"/>
</dbReference>
<protein>
    <recommendedName>
        <fullName evidence="5">NHL repeat-containing protein</fullName>
    </recommendedName>
</protein>
<dbReference type="PANTHER" id="PTHR13833">
    <property type="match status" value="1"/>
</dbReference>
<proteinExistence type="predicted"/>
<keyword evidence="3" id="KW-0614">Plasmid</keyword>
<keyword evidence="4" id="KW-1185">Reference proteome</keyword>
<feature type="repeat" description="NHL" evidence="2">
    <location>
        <begin position="797"/>
        <end position="827"/>
    </location>
</feature>
<evidence type="ECO:0000256" key="1">
    <source>
        <dbReference type="ARBA" id="ARBA00022737"/>
    </source>
</evidence>
<sequence>MSAYTTRYLIALFLISVFGVVIAGERPFFPPPSLNNDPVFSSSPKVTVRDNEQYEYIIVLFDQDKDITSIDWANSVLPGWMSHEDLGMSVPTIAGSSQGYRNGTGAESLFNWPKGMVEDSDGNIFVSDENNHIVRKISPDGQVTTVVGGEATSVQLNTPRGLVLDADGNLYIADHFGHSLWKATFDASGNATVILIAGGNGKSNIDGPVGTSGLRFPSDLVIQGDYLYFTDKGNNSIRRVDLRPGNNYTTSWFSGGPGQGYKDGPANEAKFRRTLGIDVDADGNFIVVDRQNDRIRRVAPDGSVTTIAGGSQGYQDGPALEAKFHDPEGLLVDIDGSIYVADDFNNKVRRIAFDEDGQAGVMTVTDGGYDMAENKAFSFNRPSFLMRTNSGDLLVSDADNHRIRKIEEEKRVFRLYGNSYGHVGSHNIILRGTDGNGGNVEQAFTLTVSDANPNLLSIERRDGYGDVVEGGEAHYTVTFNEPVSNVSPDDFITKTTEGVTASITQIIPVPGEGGRGPNVYHVVMTGISGSGTLSVQLSAGNNIVDAGGNSYEPKDLLGEAGYYYVHEEGISIEGDPVQLPVEGVDYEYVFGISGPDNDKINLSASSIPAWATLNYLGGNVETFSGSGRGGLTDGPKNTARFSNMGGIARDSDGNLYVAQSANNRSEIRKVSTDGSVSTIYNTTFNTRIVSVAVDNSGNVYFAEYYGHRIRKIDSGGTVTVLAGPDGDDNGPKGYKDGPAAEALFDGPFGLCVDEEGNVFVAESNTNHIRKISVEGMVSTVAGSGRGYQDGVGLNAKFRVPTDVAVDKHGTLYVADRGNRRIRKILPNGEVSTLTGTGGDDVVDGDKNTAMFKGPNGIDIDKQGNIYVADYYGHVIRKVSPTGVVTTIGGKAVTSGFQDSEKGESLFKSPFDVVVDDAGALYVSDRGNVRVRKIHEAQVYALRGDASGVSAPETVTIKAENPHGYTAEQTFDIHPPLSTLYWAGPVDSDESHITDEYTMDWFDEKNWRGKLGDGTYVKTNGIPSDKIEAVFENDHAYNIEIGTDTEVKGIGLGMTGSGKGTLLRLRLRNGADLQVVNGFQHLGITDLPGTYEGGLTLDLEHTNTITALDLSQGGKSLVKEIVFSGKTGTPGISLKLMPQSDFVFPHMTFTGSGKFGGVEIKPAGEVTATLEKNSSVAGNFFTNENLNFSLGDYDLDLYNNWDGDAGTFTAGTGSVRFVGNIDQSVSDAHEIPNVTLAKGSSARKVTLHQQLRINRTLELERGTLVIPNGIYLDADEDKYAIIPEIAIPNAVRIRKSETSSNNDGILTMKRVFGKKTERELSQGWMRFGPVLNGQIFGDWKSQFHMYMGAGNSSVNLFDEKKYGDYKTDVSEEFYWTGVFDPTTAITAGLGYSIYVYGKNLVDGTLTFEENGTLPKGNISIKTRYSGTSLYHGFNLVANPYPCPISWDKLLADQNDPSLWHHTAYVWDSEKGTYRFLKDNTNGGDYVDNTDYDGHISDPDLTIAPGQAFLVYKRGGRVNQNNSIVFKESSKVNVFDRPLFRTESNSSESDSEGIVVELRGPSGQSLPVALGFDDRASAQFDLAEDDFQMSGSETLLAILAKGTQRDGTKNKSVEARLSNQPFPAEDSLINISFGTAKLGPHKLEFGKYRKLKESRSIKIIDQHLKDTVDMLSVDSYAFEVNSDQSSYASDRFKIWLGNKELMNRVYLDFGNVKAGEGRLVNIPVRAKDFKKMKSLDMDLNWDKSVFSFENVITKIPGQFDLDKGEIGSGKIGIEWRSVESDGLSLQDGDTLFLARYRVTDDAPFQSEFEMEKLSGQGLTLKGDKLVDAPISGGTGNVIIRQALKVKGEVRDKSGSVAVKTVWQWSLDGEEQEPVTGSDQHAFRPLEGEILGLRPKVSTTDSKPSVLDLVKIRRSILGTYTFSDALDEYASDLDGNGKVSTADIGDLREVILGLRDDSETDWKVLTEESVQKIKAGDWEDLTHEVNALVKESDEDRVYSFTAVRKGSVGEMDKQTRSQGRYLHSKPWKTNEDGTQSIELYCDTDLSGLQFSLAWESGKYELAKWENLANGNLQANVKSGVANILWNETFDSKNANQPILRLTYRSKNQGSELPKIALAEKGVEALAVDQTLNPFSVIGLNIEGMEDGPVRFSASPNPFRDMVTFRVPSGTGKSVKVKMFDLRGALIDSFARIAETDYPEIEWKPRANGVRILPGTYIYKVKSDGKTFEGQLMAK</sequence>
<dbReference type="Pfam" id="PF01436">
    <property type="entry name" value="NHL"/>
    <property type="match status" value="1"/>
</dbReference>
<evidence type="ECO:0000313" key="3">
    <source>
        <dbReference type="EMBL" id="BDD12289.1"/>
    </source>
</evidence>
<feature type="repeat" description="NHL" evidence="2">
    <location>
        <begin position="155"/>
        <end position="186"/>
    </location>
</feature>
<organism evidence="3 4">
    <name type="scientific">Fulvitalea axinellae</name>
    <dbReference type="NCBI Taxonomy" id="1182444"/>
    <lineage>
        <taxon>Bacteria</taxon>
        <taxon>Pseudomonadati</taxon>
        <taxon>Bacteroidota</taxon>
        <taxon>Cytophagia</taxon>
        <taxon>Cytophagales</taxon>
        <taxon>Persicobacteraceae</taxon>
        <taxon>Fulvitalea</taxon>
    </lineage>
</organism>
<dbReference type="SUPFAM" id="SSF101898">
    <property type="entry name" value="NHL repeat"/>
    <property type="match status" value="2"/>
</dbReference>
<dbReference type="PROSITE" id="PS00018">
    <property type="entry name" value="EF_HAND_1"/>
    <property type="match status" value="1"/>
</dbReference>
<dbReference type="Proteomes" id="UP001348817">
    <property type="component" value="Plasmid pFA4"/>
</dbReference>
<dbReference type="SUPFAM" id="SSF49384">
    <property type="entry name" value="Carbohydrate-binding domain"/>
    <property type="match status" value="1"/>
</dbReference>
<dbReference type="CDD" id="cd14953">
    <property type="entry name" value="NHL_like_1"/>
    <property type="match status" value="1"/>
</dbReference>
<dbReference type="InterPro" id="IPR008965">
    <property type="entry name" value="CBM2/CBM3_carb-bd_dom_sf"/>
</dbReference>
<dbReference type="InterPro" id="IPR011042">
    <property type="entry name" value="6-blade_b-propeller_TolB-like"/>
</dbReference>
<dbReference type="PROSITE" id="PS51125">
    <property type="entry name" value="NHL"/>
    <property type="match status" value="2"/>
</dbReference>
<dbReference type="KEGG" id="fax:FUAX_47210"/>
<geneLocation type="plasmid" evidence="3 4">
    <name>pFA4</name>
</geneLocation>
<dbReference type="InterPro" id="IPR000033">
    <property type="entry name" value="LDLR_classB_rpt"/>
</dbReference>
<dbReference type="InterPro" id="IPR018247">
    <property type="entry name" value="EF_Hand_1_Ca_BS"/>
</dbReference>
<dbReference type="Gene3D" id="2.120.10.30">
    <property type="entry name" value="TolB, C-terminal domain"/>
    <property type="match status" value="6"/>
</dbReference>
<dbReference type="EMBL" id="AP025318">
    <property type="protein sequence ID" value="BDD12289.1"/>
    <property type="molecule type" value="Genomic_DNA"/>
</dbReference>
<name>A0AAU9DCU2_9BACT</name>